<dbReference type="PANTHER" id="PTHR36886:SF3">
    <property type="entry name" value="PROTEIN FRIGIDA-ESSENTIAL 1"/>
    <property type="match status" value="1"/>
</dbReference>
<dbReference type="InterPro" id="IPR000571">
    <property type="entry name" value="Znf_CCCH"/>
</dbReference>
<feature type="region of interest" description="Disordered" evidence="5">
    <location>
        <begin position="1"/>
        <end position="22"/>
    </location>
</feature>
<keyword evidence="3 4" id="KW-0862">Zinc</keyword>
<dbReference type="SUPFAM" id="SSF90229">
    <property type="entry name" value="CCCH zinc finger"/>
    <property type="match status" value="1"/>
</dbReference>
<evidence type="ECO:0000256" key="1">
    <source>
        <dbReference type="ARBA" id="ARBA00022723"/>
    </source>
</evidence>
<evidence type="ECO:0000259" key="6">
    <source>
        <dbReference type="PROSITE" id="PS50103"/>
    </source>
</evidence>
<feature type="zinc finger region" description="C3H1-type" evidence="4">
    <location>
        <begin position="145"/>
        <end position="172"/>
    </location>
</feature>
<feature type="compositionally biased region" description="Basic and acidic residues" evidence="5">
    <location>
        <begin position="1"/>
        <end position="10"/>
    </location>
</feature>
<dbReference type="Gramene" id="OE9A021706T1">
    <property type="protein sequence ID" value="OE9A021706C1"/>
    <property type="gene ID" value="OE9A021706"/>
</dbReference>
<keyword evidence="2 4" id="KW-0863">Zinc-finger</keyword>
<dbReference type="Pfam" id="PF00642">
    <property type="entry name" value="zf-CCCH"/>
    <property type="match status" value="1"/>
</dbReference>
<evidence type="ECO:0000256" key="4">
    <source>
        <dbReference type="PROSITE-ProRule" id="PRU00723"/>
    </source>
</evidence>
<feature type="region of interest" description="Disordered" evidence="5">
    <location>
        <begin position="399"/>
        <end position="467"/>
    </location>
</feature>
<evidence type="ECO:0000256" key="3">
    <source>
        <dbReference type="ARBA" id="ARBA00022833"/>
    </source>
</evidence>
<dbReference type="InterPro" id="IPR057031">
    <property type="entry name" value="SFR19-like_C"/>
</dbReference>
<gene>
    <name evidence="7" type="ORF">OLEA9_A021706</name>
</gene>
<dbReference type="GO" id="GO:0008270">
    <property type="term" value="F:zinc ion binding"/>
    <property type="evidence" value="ECO:0007669"/>
    <property type="project" value="UniProtKB-KW"/>
</dbReference>
<comment type="caution">
    <text evidence="7">The sequence shown here is derived from an EMBL/GenBank/DDBJ whole genome shotgun (WGS) entry which is preliminary data.</text>
</comment>
<feature type="compositionally biased region" description="Polar residues" evidence="5">
    <location>
        <begin position="402"/>
        <end position="419"/>
    </location>
</feature>
<sequence>MEPEGHEEHLTSGSVTPGIPIANPQGILTIEESSGNFIISESSETRHKKEPCDNGERTSKDSNQTALCGSEGINELNTKSSAGFIATLSVVDNSRKKVNIDNIEENVHTSVEAAENIKQMSSRLDAPQIRPRHLSSTAEFSAEAKRPRIICEFHAKGWCIKGNSCRFLHIKEGDLETAKKESEFLAAEAPSVAHFPTQESGEKPKLNSEKYSHYASPLVMYSSSNYRNTALHGDFSSCYSISSDNYRSTGISSYGTSIEGTTDQKSQFLSRDHISRGLSYSLSRPPFSFSSSSWNTDALPTLKLLESSRQHHVSLSSSFRRSSLSFSGSESKSLSQNNVFSDADHSYGYKTNISSDDWEPSVPFRPSHSITQKLLFQENQYDPIRHSIEQTVVGDGLLKSPYSDQRASNKNTQLQSNNSQEDENLLNSVHVKDIKKVSTSNSGSRLEGDGSRNKTEPKVEEVSQNNEHDIDMKTNGHVQKVSKTLKSFQNALVEFVKELVKPTWREGLLSRDAHKLIVKKAVDKVLSTMQSDQIPSTDENINLYLSVSQPKIAKLVEGYIDKYGKS</sequence>
<accession>A0A8S0PJV3</accession>
<reference evidence="7 8" key="1">
    <citation type="submission" date="2019-12" db="EMBL/GenBank/DDBJ databases">
        <authorList>
            <person name="Alioto T."/>
            <person name="Alioto T."/>
            <person name="Gomez Garrido J."/>
        </authorList>
    </citation>
    <scope>NUCLEOTIDE SEQUENCE [LARGE SCALE GENOMIC DNA]</scope>
</reference>
<feature type="region of interest" description="Disordered" evidence="5">
    <location>
        <begin position="39"/>
        <end position="64"/>
    </location>
</feature>
<keyword evidence="1 4" id="KW-0479">Metal-binding</keyword>
<organism evidence="7 8">
    <name type="scientific">Olea europaea subsp. europaea</name>
    <dbReference type="NCBI Taxonomy" id="158383"/>
    <lineage>
        <taxon>Eukaryota</taxon>
        <taxon>Viridiplantae</taxon>
        <taxon>Streptophyta</taxon>
        <taxon>Embryophyta</taxon>
        <taxon>Tracheophyta</taxon>
        <taxon>Spermatophyta</taxon>
        <taxon>Magnoliopsida</taxon>
        <taxon>eudicotyledons</taxon>
        <taxon>Gunneridae</taxon>
        <taxon>Pentapetalae</taxon>
        <taxon>asterids</taxon>
        <taxon>lamiids</taxon>
        <taxon>Lamiales</taxon>
        <taxon>Oleaceae</taxon>
        <taxon>Oleeae</taxon>
        <taxon>Olea</taxon>
    </lineage>
</organism>
<proteinExistence type="predicted"/>
<name>A0A8S0PJV3_OLEEU</name>
<keyword evidence="8" id="KW-1185">Reference proteome</keyword>
<dbReference type="Pfam" id="PF23030">
    <property type="entry name" value="SCAF11-like_C"/>
    <property type="match status" value="1"/>
</dbReference>
<dbReference type="InterPro" id="IPR052650">
    <property type="entry name" value="Zinc_finger_CCCH"/>
</dbReference>
<dbReference type="AlphaFoldDB" id="A0A8S0PJV3"/>
<feature type="compositionally biased region" description="Basic and acidic residues" evidence="5">
    <location>
        <begin position="446"/>
        <end position="467"/>
    </location>
</feature>
<dbReference type="PANTHER" id="PTHR36886">
    <property type="entry name" value="PROTEIN FRIGIDA-ESSENTIAL 1"/>
    <property type="match status" value="1"/>
</dbReference>
<evidence type="ECO:0000313" key="8">
    <source>
        <dbReference type="Proteomes" id="UP000594638"/>
    </source>
</evidence>
<dbReference type="PROSITE" id="PS50103">
    <property type="entry name" value="ZF_C3H1"/>
    <property type="match status" value="1"/>
</dbReference>
<evidence type="ECO:0000256" key="5">
    <source>
        <dbReference type="SAM" id="MobiDB-lite"/>
    </source>
</evidence>
<dbReference type="EMBL" id="CACTIH010000109">
    <property type="protein sequence ID" value="CAA2954205.1"/>
    <property type="molecule type" value="Genomic_DNA"/>
</dbReference>
<evidence type="ECO:0000313" key="7">
    <source>
        <dbReference type="EMBL" id="CAA2954205.1"/>
    </source>
</evidence>
<dbReference type="Proteomes" id="UP000594638">
    <property type="component" value="Unassembled WGS sequence"/>
</dbReference>
<feature type="compositionally biased region" description="Basic and acidic residues" evidence="5">
    <location>
        <begin position="43"/>
        <end position="60"/>
    </location>
</feature>
<feature type="domain" description="C3H1-type" evidence="6">
    <location>
        <begin position="145"/>
        <end position="172"/>
    </location>
</feature>
<dbReference type="InterPro" id="IPR036855">
    <property type="entry name" value="Znf_CCCH_sf"/>
</dbReference>
<evidence type="ECO:0000256" key="2">
    <source>
        <dbReference type="ARBA" id="ARBA00022771"/>
    </source>
</evidence>
<protein>
    <submittedName>
        <fullName evidence="7">FRIGIDA-ESSENTIAL 1-like isoform X1</fullName>
    </submittedName>
</protein>